<keyword evidence="1" id="KW-0812">Transmembrane</keyword>
<organism evidence="2 3">
    <name type="scientific">Rangifer tarandus platyrhynchus</name>
    <name type="common">Svalbard reindeer</name>
    <dbReference type="NCBI Taxonomy" id="3082113"/>
    <lineage>
        <taxon>Eukaryota</taxon>
        <taxon>Metazoa</taxon>
        <taxon>Chordata</taxon>
        <taxon>Craniata</taxon>
        <taxon>Vertebrata</taxon>
        <taxon>Euteleostomi</taxon>
        <taxon>Mammalia</taxon>
        <taxon>Eutheria</taxon>
        <taxon>Laurasiatheria</taxon>
        <taxon>Artiodactyla</taxon>
        <taxon>Ruminantia</taxon>
        <taxon>Pecora</taxon>
        <taxon>Cervidae</taxon>
        <taxon>Odocoileinae</taxon>
        <taxon>Rangifer</taxon>
    </lineage>
</organism>
<sequence length="102" mass="11223">MEIQKSTLAWTGLGVSQQDQIREENWVPRAPLLRILVSQPVEPSFSPAPTPRPEATALVIDASTGSPQSQILLYITMGLPICLLIFVFSENHFPLPGIRSNV</sequence>
<keyword evidence="1" id="KW-1133">Transmembrane helix</keyword>
<proteinExistence type="predicted"/>
<reference evidence="2" key="1">
    <citation type="submission" date="2023-04" db="EMBL/GenBank/DDBJ databases">
        <authorList>
            <consortium name="ELIXIR-Norway"/>
        </authorList>
    </citation>
    <scope>NUCLEOTIDE SEQUENCE [LARGE SCALE GENOMIC DNA]</scope>
</reference>
<keyword evidence="3" id="KW-1185">Reference proteome</keyword>
<dbReference type="EMBL" id="OX460343">
    <property type="protein sequence ID" value="CAI9180941.1"/>
    <property type="molecule type" value="Genomic_DNA"/>
</dbReference>
<name>A0ABN9A7K0_RANTA</name>
<evidence type="ECO:0000256" key="1">
    <source>
        <dbReference type="SAM" id="Phobius"/>
    </source>
</evidence>
<dbReference type="Proteomes" id="UP001176941">
    <property type="component" value="Chromosome X"/>
</dbReference>
<evidence type="ECO:0000313" key="2">
    <source>
        <dbReference type="EMBL" id="CAI9180941.1"/>
    </source>
</evidence>
<protein>
    <submittedName>
        <fullName evidence="2">Uncharacterized protein</fullName>
    </submittedName>
</protein>
<feature type="transmembrane region" description="Helical" evidence="1">
    <location>
        <begin position="71"/>
        <end position="89"/>
    </location>
</feature>
<gene>
    <name evidence="2" type="ORF">MRATA1EN1_LOCUS29903</name>
</gene>
<accession>A0ABN9A7K0</accession>
<keyword evidence="1" id="KW-0472">Membrane</keyword>
<evidence type="ECO:0000313" key="3">
    <source>
        <dbReference type="Proteomes" id="UP001176941"/>
    </source>
</evidence>